<dbReference type="AlphaFoldDB" id="A0A9D2DS96"/>
<feature type="compositionally biased region" description="Polar residues" evidence="1">
    <location>
        <begin position="1"/>
        <end position="10"/>
    </location>
</feature>
<feature type="transmembrane region" description="Helical" evidence="2">
    <location>
        <begin position="42"/>
        <end position="59"/>
    </location>
</feature>
<feature type="transmembrane region" description="Helical" evidence="2">
    <location>
        <begin position="71"/>
        <end position="90"/>
    </location>
</feature>
<feature type="region of interest" description="Disordered" evidence="1">
    <location>
        <begin position="1"/>
        <end position="33"/>
    </location>
</feature>
<feature type="compositionally biased region" description="Acidic residues" evidence="1">
    <location>
        <begin position="108"/>
        <end position="121"/>
    </location>
</feature>
<dbReference type="Proteomes" id="UP000824041">
    <property type="component" value="Unassembled WGS sequence"/>
</dbReference>
<dbReference type="EMBL" id="DXBU01000063">
    <property type="protein sequence ID" value="HIZ22090.1"/>
    <property type="molecule type" value="Genomic_DNA"/>
</dbReference>
<feature type="region of interest" description="Disordered" evidence="1">
    <location>
        <begin position="102"/>
        <end position="134"/>
    </location>
</feature>
<feature type="compositionally biased region" description="Basic and acidic residues" evidence="1">
    <location>
        <begin position="17"/>
        <end position="33"/>
    </location>
</feature>
<accession>A0A9D2DS96</accession>
<comment type="caution">
    <text evidence="3">The sequence shown here is derived from an EMBL/GenBank/DDBJ whole genome shotgun (WGS) entry which is preliminary data.</text>
</comment>
<organism evidence="3 4">
    <name type="scientific">Candidatus Blautia faecigallinarum</name>
    <dbReference type="NCBI Taxonomy" id="2838488"/>
    <lineage>
        <taxon>Bacteria</taxon>
        <taxon>Bacillati</taxon>
        <taxon>Bacillota</taxon>
        <taxon>Clostridia</taxon>
        <taxon>Lachnospirales</taxon>
        <taxon>Lachnospiraceae</taxon>
        <taxon>Blautia</taxon>
    </lineage>
</organism>
<keyword evidence="2" id="KW-0812">Transmembrane</keyword>
<reference evidence="3" key="2">
    <citation type="submission" date="2021-04" db="EMBL/GenBank/DDBJ databases">
        <authorList>
            <person name="Gilroy R."/>
        </authorList>
    </citation>
    <scope>NUCLEOTIDE SEQUENCE</scope>
    <source>
        <strain evidence="3">14324</strain>
    </source>
</reference>
<evidence type="ECO:0000313" key="3">
    <source>
        <dbReference type="EMBL" id="HIZ22090.1"/>
    </source>
</evidence>
<evidence type="ECO:0000256" key="2">
    <source>
        <dbReference type="SAM" id="Phobius"/>
    </source>
</evidence>
<keyword evidence="2" id="KW-1133">Transmembrane helix</keyword>
<sequence length="151" mass="16825">MEEQNKNAIETTPEDQPENKETEISPKAKEEEKTQNYSSRSYILWILAGLYLLYTGYSLCEGVIKGEEGGNAGFFVAGIVFLFIGAALLFKGSKNTLLRNKNTKAAEDSEIEQAATEEDTVSPEKKEKKPMSIAERARLADHIGEEESEEE</sequence>
<evidence type="ECO:0000256" key="1">
    <source>
        <dbReference type="SAM" id="MobiDB-lite"/>
    </source>
</evidence>
<evidence type="ECO:0000313" key="4">
    <source>
        <dbReference type="Proteomes" id="UP000824041"/>
    </source>
</evidence>
<feature type="compositionally biased region" description="Basic and acidic residues" evidence="1">
    <location>
        <begin position="122"/>
        <end position="134"/>
    </location>
</feature>
<keyword evidence="2" id="KW-0472">Membrane</keyword>
<gene>
    <name evidence="3" type="ORF">IAA21_04730</name>
</gene>
<protein>
    <submittedName>
        <fullName evidence="3">Uncharacterized protein</fullName>
    </submittedName>
</protein>
<proteinExistence type="predicted"/>
<name>A0A9D2DS96_9FIRM</name>
<reference evidence="3" key="1">
    <citation type="journal article" date="2021" name="PeerJ">
        <title>Extensive microbial diversity within the chicken gut microbiome revealed by metagenomics and culture.</title>
        <authorList>
            <person name="Gilroy R."/>
            <person name="Ravi A."/>
            <person name="Getino M."/>
            <person name="Pursley I."/>
            <person name="Horton D.L."/>
            <person name="Alikhan N.F."/>
            <person name="Baker D."/>
            <person name="Gharbi K."/>
            <person name="Hall N."/>
            <person name="Watson M."/>
            <person name="Adriaenssens E.M."/>
            <person name="Foster-Nyarko E."/>
            <person name="Jarju S."/>
            <person name="Secka A."/>
            <person name="Antonio M."/>
            <person name="Oren A."/>
            <person name="Chaudhuri R.R."/>
            <person name="La Ragione R."/>
            <person name="Hildebrand F."/>
            <person name="Pallen M.J."/>
        </authorList>
    </citation>
    <scope>NUCLEOTIDE SEQUENCE</scope>
    <source>
        <strain evidence="3">14324</strain>
    </source>
</reference>